<dbReference type="SUPFAM" id="SSF54211">
    <property type="entry name" value="Ribosomal protein S5 domain 2-like"/>
    <property type="match status" value="1"/>
</dbReference>
<protein>
    <submittedName>
        <fullName evidence="8">GHMP kinase</fullName>
    </submittedName>
</protein>
<dbReference type="Pfam" id="PF08544">
    <property type="entry name" value="GHMP_kinases_C"/>
    <property type="match status" value="1"/>
</dbReference>
<dbReference type="InterPro" id="IPR006204">
    <property type="entry name" value="GHMP_kinase_N_dom"/>
</dbReference>
<dbReference type="InterPro" id="IPR014606">
    <property type="entry name" value="Heptose_7-P_kinase"/>
</dbReference>
<dbReference type="EMBL" id="VBOU01000063">
    <property type="protein sequence ID" value="TMQ54597.1"/>
    <property type="molecule type" value="Genomic_DNA"/>
</dbReference>
<name>A0A538ST95_UNCEI</name>
<dbReference type="InterPro" id="IPR013750">
    <property type="entry name" value="GHMP_kinase_C_dom"/>
</dbReference>
<organism evidence="8 9">
    <name type="scientific">Eiseniibacteriota bacterium</name>
    <dbReference type="NCBI Taxonomy" id="2212470"/>
    <lineage>
        <taxon>Bacteria</taxon>
        <taxon>Candidatus Eiseniibacteriota</taxon>
    </lineage>
</organism>
<dbReference type="Gene3D" id="3.30.230.120">
    <property type="match status" value="1"/>
</dbReference>
<gene>
    <name evidence="8" type="ORF">E6K74_05590</name>
</gene>
<keyword evidence="4" id="KW-0067">ATP-binding</keyword>
<keyword evidence="3 8" id="KW-0418">Kinase</keyword>
<dbReference type="InterPro" id="IPR020568">
    <property type="entry name" value="Ribosomal_Su5_D2-typ_SF"/>
</dbReference>
<dbReference type="PIRSF" id="PIRSF036406">
    <property type="entry name" value="Hept_kin"/>
    <property type="match status" value="1"/>
</dbReference>
<comment type="caution">
    <text evidence="8">The sequence shown here is derived from an EMBL/GenBank/DDBJ whole genome shotgun (WGS) entry which is preliminary data.</text>
</comment>
<dbReference type="Proteomes" id="UP000319829">
    <property type="component" value="Unassembled WGS sequence"/>
</dbReference>
<reference evidence="8 9" key="1">
    <citation type="journal article" date="2019" name="Nat. Microbiol.">
        <title>Mediterranean grassland soil C-N compound turnover is dependent on rainfall and depth, and is mediated by genomically divergent microorganisms.</title>
        <authorList>
            <person name="Diamond S."/>
            <person name="Andeer P.F."/>
            <person name="Li Z."/>
            <person name="Crits-Christoph A."/>
            <person name="Burstein D."/>
            <person name="Anantharaman K."/>
            <person name="Lane K.R."/>
            <person name="Thomas B.C."/>
            <person name="Pan C."/>
            <person name="Northen T.R."/>
            <person name="Banfield J.F."/>
        </authorList>
    </citation>
    <scope>NUCLEOTIDE SEQUENCE [LARGE SCALE GENOMIC DNA]</scope>
    <source>
        <strain evidence="8">WS_4</strain>
    </source>
</reference>
<evidence type="ECO:0000259" key="6">
    <source>
        <dbReference type="Pfam" id="PF00288"/>
    </source>
</evidence>
<evidence type="ECO:0000256" key="1">
    <source>
        <dbReference type="ARBA" id="ARBA00022679"/>
    </source>
</evidence>
<dbReference type="SUPFAM" id="SSF55060">
    <property type="entry name" value="GHMP Kinase, C-terminal domain"/>
    <property type="match status" value="1"/>
</dbReference>
<dbReference type="GO" id="GO:0042352">
    <property type="term" value="P:GDP-L-fucose salvage"/>
    <property type="evidence" value="ECO:0007669"/>
    <property type="project" value="TreeGrafter"/>
</dbReference>
<evidence type="ECO:0000256" key="4">
    <source>
        <dbReference type="ARBA" id="ARBA00022840"/>
    </source>
</evidence>
<evidence type="ECO:0000256" key="2">
    <source>
        <dbReference type="ARBA" id="ARBA00022741"/>
    </source>
</evidence>
<comment type="similarity">
    <text evidence="5">Belongs to the GHMP kinase family.</text>
</comment>
<dbReference type="GO" id="GO:0050201">
    <property type="term" value="F:fucokinase activity"/>
    <property type="evidence" value="ECO:0007669"/>
    <property type="project" value="TreeGrafter"/>
</dbReference>
<proteinExistence type="inferred from homology"/>
<feature type="domain" description="GHMP kinase C-terminal" evidence="7">
    <location>
        <begin position="234"/>
        <end position="314"/>
    </location>
</feature>
<dbReference type="InterPro" id="IPR036554">
    <property type="entry name" value="GHMP_kinase_C_sf"/>
</dbReference>
<dbReference type="Pfam" id="PF00288">
    <property type="entry name" value="GHMP_kinases_N"/>
    <property type="match status" value="1"/>
</dbReference>
<evidence type="ECO:0000313" key="9">
    <source>
        <dbReference type="Proteomes" id="UP000319829"/>
    </source>
</evidence>
<dbReference type="InterPro" id="IPR052203">
    <property type="entry name" value="GHMP_Kinase-Related"/>
</dbReference>
<dbReference type="PROSITE" id="PS00627">
    <property type="entry name" value="GHMP_KINASES_ATP"/>
    <property type="match status" value="1"/>
</dbReference>
<evidence type="ECO:0000313" key="8">
    <source>
        <dbReference type="EMBL" id="TMQ54597.1"/>
    </source>
</evidence>
<feature type="domain" description="GHMP kinase N-terminal" evidence="6">
    <location>
        <begin position="85"/>
        <end position="161"/>
    </location>
</feature>
<dbReference type="InterPro" id="IPR001174">
    <property type="entry name" value="HddA/FKP"/>
</dbReference>
<dbReference type="PRINTS" id="PR00960">
    <property type="entry name" value="LMBPPROTEIN"/>
</dbReference>
<evidence type="ECO:0000256" key="3">
    <source>
        <dbReference type="ARBA" id="ARBA00022777"/>
    </source>
</evidence>
<accession>A0A538ST95</accession>
<dbReference type="PANTHER" id="PTHR32463">
    <property type="entry name" value="L-FUCOSE KINASE"/>
    <property type="match status" value="1"/>
</dbReference>
<dbReference type="AlphaFoldDB" id="A0A538ST95"/>
<dbReference type="GO" id="GO:0005524">
    <property type="term" value="F:ATP binding"/>
    <property type="evidence" value="ECO:0007669"/>
    <property type="project" value="UniProtKB-KW"/>
</dbReference>
<sequence length="356" mass="38361">MLIARAPLRVSFAGGGTDLEAYYARFGGAVVSATINKYFYVFLSRTIDDMVQITSSDFRTFERVDVEEVGYGEGDLAYLKSIVGEFGVARGLSVFTASEIPPGTGLGSSSTVAVALVKALATLCQRRATKQEIAELASYIEIVKEGRPIGLQDQFAASFGGMNWIEFGPEGTTVTPIQLSLALRDRLERSLMLFYTGASRNAATILDSQRRSSCDQNSSVTNDLHGIKGDAFAMREALESGKLREIGEILHRSWQRKKRLAEGVSNDRLDRLYQIALDAGASGGKITGAGGGGFLLLFCEPEKQERVTRALGRFGLARMAFHLDDGGAQVLVNSVPHVPGLSYPEGRWIGTGAVSA</sequence>
<evidence type="ECO:0000256" key="5">
    <source>
        <dbReference type="ARBA" id="ARBA00038121"/>
    </source>
</evidence>
<evidence type="ECO:0000259" key="7">
    <source>
        <dbReference type="Pfam" id="PF08544"/>
    </source>
</evidence>
<dbReference type="PANTHER" id="PTHR32463:SF0">
    <property type="entry name" value="L-FUCOSE KINASE"/>
    <property type="match status" value="1"/>
</dbReference>
<keyword evidence="2" id="KW-0547">Nucleotide-binding</keyword>
<keyword evidence="1" id="KW-0808">Transferase</keyword>
<dbReference type="InterPro" id="IPR006203">
    <property type="entry name" value="GHMP_knse_ATP-bd_CS"/>
</dbReference>